<dbReference type="AlphaFoldDB" id="A0A224XSH4"/>
<keyword evidence="1" id="KW-0472">Membrane</keyword>
<proteinExistence type="predicted"/>
<keyword evidence="1" id="KW-1133">Transmembrane helix</keyword>
<keyword evidence="1" id="KW-0812">Transmembrane</keyword>
<protein>
    <submittedName>
        <fullName evidence="2">Putative secreted protein</fullName>
    </submittedName>
</protein>
<reference evidence="2" key="1">
    <citation type="journal article" date="2018" name="PLoS Negl. Trop. Dis.">
        <title>An insight into the salivary gland and fat body transcriptome of Panstrongylus lignarius (Hemiptera: Heteroptera), the main vector of Chagas disease in Peru.</title>
        <authorList>
            <person name="Nevoa J.C."/>
            <person name="Mendes M.T."/>
            <person name="da Silva M.V."/>
            <person name="Soares S.C."/>
            <person name="Oliveira C.J.F."/>
            <person name="Ribeiro J.M.C."/>
        </authorList>
    </citation>
    <scope>NUCLEOTIDE SEQUENCE</scope>
</reference>
<evidence type="ECO:0000313" key="2">
    <source>
        <dbReference type="EMBL" id="JAW15485.1"/>
    </source>
</evidence>
<feature type="transmembrane region" description="Helical" evidence="1">
    <location>
        <begin position="12"/>
        <end position="31"/>
    </location>
</feature>
<dbReference type="EMBL" id="GFTR01000941">
    <property type="protein sequence ID" value="JAW15485.1"/>
    <property type="molecule type" value="Transcribed_RNA"/>
</dbReference>
<organism evidence="2">
    <name type="scientific">Panstrongylus lignarius</name>
    <dbReference type="NCBI Taxonomy" id="156445"/>
    <lineage>
        <taxon>Eukaryota</taxon>
        <taxon>Metazoa</taxon>
        <taxon>Ecdysozoa</taxon>
        <taxon>Arthropoda</taxon>
        <taxon>Hexapoda</taxon>
        <taxon>Insecta</taxon>
        <taxon>Pterygota</taxon>
        <taxon>Neoptera</taxon>
        <taxon>Paraneoptera</taxon>
        <taxon>Hemiptera</taxon>
        <taxon>Heteroptera</taxon>
        <taxon>Panheteroptera</taxon>
        <taxon>Cimicomorpha</taxon>
        <taxon>Reduviidae</taxon>
        <taxon>Triatominae</taxon>
        <taxon>Panstrongylus</taxon>
    </lineage>
</organism>
<evidence type="ECO:0000256" key="1">
    <source>
        <dbReference type="SAM" id="Phobius"/>
    </source>
</evidence>
<accession>A0A224XSH4</accession>
<name>A0A224XSH4_9HEMI</name>
<sequence length="82" mass="9866">MFCSRFWMGYNLYFHLIIALNKSYIPAIIIVTNHSVDPSEMIEKLSTVSHKKLNNLKDYNKLKVINCYPKEQNMRRKVFRRI</sequence>